<organism evidence="1 2">
    <name type="scientific">Furfurilactobacillus milii</name>
    <dbReference type="NCBI Taxonomy" id="2888272"/>
    <lineage>
        <taxon>Bacteria</taxon>
        <taxon>Bacillati</taxon>
        <taxon>Bacillota</taxon>
        <taxon>Bacilli</taxon>
        <taxon>Lactobacillales</taxon>
        <taxon>Lactobacillaceae</taxon>
        <taxon>Furfurilactobacillus</taxon>
    </lineage>
</organism>
<sequence length="103" mass="11678">MTLNPQEKINTEQELQKNFQLAGLTVAQATEELNISTTKLSHIMHLTQRSFEDAWIMRNYLIAKVKAAGKQPVAFTSLRGDWHDYWFLNAQIIDAGVMSAGNK</sequence>
<dbReference type="RefSeq" id="WP_161003570.1">
    <property type="nucleotide sequence ID" value="NZ_WEZQ01000009.1"/>
</dbReference>
<dbReference type="EMBL" id="WEZQ01000009">
    <property type="protein sequence ID" value="MYV17152.1"/>
    <property type="molecule type" value="Genomic_DNA"/>
</dbReference>
<evidence type="ECO:0000313" key="2">
    <source>
        <dbReference type="Proteomes" id="UP000449209"/>
    </source>
</evidence>
<dbReference type="OrthoDB" id="3233189at2"/>
<evidence type="ECO:0000313" key="1">
    <source>
        <dbReference type="EMBL" id="MYV17152.1"/>
    </source>
</evidence>
<reference evidence="1 2" key="1">
    <citation type="journal article" date="2019" name="Appl. Environ. Microbiol.">
        <title>Genetic determinants of hydroxycinnamic acid metabolism in heterofermentative lactobacilli.</title>
        <authorList>
            <person name="Gaur G."/>
            <person name="Oh J.H."/>
            <person name="Filannino P."/>
            <person name="Gobbetti M."/>
            <person name="van Pijkeren J.P."/>
            <person name="Ganzle M.G."/>
        </authorList>
    </citation>
    <scope>NUCLEOTIDE SEQUENCE [LARGE SCALE GENOMIC DNA]</scope>
    <source>
        <strain evidence="1 2">C5</strain>
    </source>
</reference>
<dbReference type="Pfam" id="PF10078">
    <property type="entry name" value="DUF2316"/>
    <property type="match status" value="1"/>
</dbReference>
<gene>
    <name evidence="1" type="ORF">GB993_06500</name>
</gene>
<comment type="caution">
    <text evidence="1">The sequence shown here is derived from an EMBL/GenBank/DDBJ whole genome shotgun (WGS) entry which is preliminary data.</text>
</comment>
<dbReference type="AlphaFoldDB" id="A0A6N9I1X4"/>
<dbReference type="InterPro" id="IPR018757">
    <property type="entry name" value="DUF2316"/>
</dbReference>
<dbReference type="Proteomes" id="UP000449209">
    <property type="component" value="Unassembled WGS sequence"/>
</dbReference>
<protein>
    <submittedName>
        <fullName evidence="1">DUF2316 family protein</fullName>
    </submittedName>
</protein>
<proteinExistence type="predicted"/>
<name>A0A6N9I1X4_9LACO</name>
<accession>A0A6N9I1X4</accession>